<dbReference type="AlphaFoldDB" id="A0A1I3NDT5"/>
<dbReference type="GO" id="GO:0015276">
    <property type="term" value="F:ligand-gated monoatomic ion channel activity"/>
    <property type="evidence" value="ECO:0007669"/>
    <property type="project" value="InterPro"/>
</dbReference>
<comment type="similarity">
    <text evidence="2 4">Belongs to the bacterial solute-binding protein 3 family.</text>
</comment>
<evidence type="ECO:0000256" key="2">
    <source>
        <dbReference type="ARBA" id="ARBA00010333"/>
    </source>
</evidence>
<dbReference type="Pfam" id="PF00497">
    <property type="entry name" value="SBP_bac_3"/>
    <property type="match status" value="1"/>
</dbReference>
<dbReference type="GO" id="GO:0016020">
    <property type="term" value="C:membrane"/>
    <property type="evidence" value="ECO:0007669"/>
    <property type="project" value="InterPro"/>
</dbReference>
<organism evidence="9 10">
    <name type="scientific">Streptosporangium canum</name>
    <dbReference type="NCBI Taxonomy" id="324952"/>
    <lineage>
        <taxon>Bacteria</taxon>
        <taxon>Bacillati</taxon>
        <taxon>Actinomycetota</taxon>
        <taxon>Actinomycetes</taxon>
        <taxon>Streptosporangiales</taxon>
        <taxon>Streptosporangiaceae</taxon>
        <taxon>Streptosporangium</taxon>
    </lineage>
</organism>
<dbReference type="GO" id="GO:0030313">
    <property type="term" value="C:cell envelope"/>
    <property type="evidence" value="ECO:0007669"/>
    <property type="project" value="UniProtKB-SubCell"/>
</dbReference>
<keyword evidence="10" id="KW-1185">Reference proteome</keyword>
<evidence type="ECO:0000259" key="8">
    <source>
        <dbReference type="SMART" id="SM00079"/>
    </source>
</evidence>
<dbReference type="EMBL" id="FOQY01000006">
    <property type="protein sequence ID" value="SFJ07531.1"/>
    <property type="molecule type" value="Genomic_DNA"/>
</dbReference>
<reference evidence="10" key="1">
    <citation type="submission" date="2016-10" db="EMBL/GenBank/DDBJ databases">
        <authorList>
            <person name="Varghese N."/>
            <person name="Submissions S."/>
        </authorList>
    </citation>
    <scope>NUCLEOTIDE SEQUENCE [LARGE SCALE GENOMIC DNA]</scope>
    <source>
        <strain evidence="10">CGMCC 4.2126</strain>
    </source>
</reference>
<feature type="domain" description="Solute-binding protein family 3/N-terminal" evidence="7">
    <location>
        <begin position="59"/>
        <end position="282"/>
    </location>
</feature>
<evidence type="ECO:0000313" key="9">
    <source>
        <dbReference type="EMBL" id="SFJ07531.1"/>
    </source>
</evidence>
<evidence type="ECO:0000256" key="6">
    <source>
        <dbReference type="SAM" id="SignalP"/>
    </source>
</evidence>
<sequence length="287" mass="29851">MGLSFVSRRALAVGAMVVAGALGLSACGGGETTGASTGDGASSNAPAAASGPKLVSPGKLTTCTNLPYEPFQFKEGDKVVGFDVDIVDLAAKKLGLKQEIVDIDFAVIKSGAAMAAGKCDVAAAGMTITPERQANITFSVPYFDATQALLAKKGLGVKTLEEIKAKNLKLGAQASTTGLDYVKKQGLNPKEFADSPKELLGLQSGQADVIVQDLPVVLTWLKKPEIADKFELVASLDTGEQYGIGLKKQADPILLKAINDAITTAKSDGTYEQIFVKWFGKKPGELG</sequence>
<dbReference type="PANTHER" id="PTHR35936">
    <property type="entry name" value="MEMBRANE-BOUND LYTIC MUREIN TRANSGLYCOSYLASE F"/>
    <property type="match status" value="1"/>
</dbReference>
<feature type="signal peptide" evidence="6">
    <location>
        <begin position="1"/>
        <end position="26"/>
    </location>
</feature>
<dbReference type="InterPro" id="IPR001320">
    <property type="entry name" value="Iontro_rcpt_C"/>
</dbReference>
<name>A0A1I3NDT5_9ACTN</name>
<dbReference type="InterPro" id="IPR018313">
    <property type="entry name" value="SBP_3_CS"/>
</dbReference>
<keyword evidence="3 6" id="KW-0732">Signal</keyword>
<evidence type="ECO:0000256" key="4">
    <source>
        <dbReference type="RuleBase" id="RU003744"/>
    </source>
</evidence>
<gene>
    <name evidence="9" type="ORF">SAMN05216275_106196</name>
</gene>
<dbReference type="SMART" id="SM00079">
    <property type="entry name" value="PBPe"/>
    <property type="match status" value="1"/>
</dbReference>
<dbReference type="SUPFAM" id="SSF53850">
    <property type="entry name" value="Periplasmic binding protein-like II"/>
    <property type="match status" value="1"/>
</dbReference>
<dbReference type="CDD" id="cd13530">
    <property type="entry name" value="PBP2_peptides_like"/>
    <property type="match status" value="1"/>
</dbReference>
<feature type="chain" id="PRO_5039531066" evidence="6">
    <location>
        <begin position="27"/>
        <end position="287"/>
    </location>
</feature>
<feature type="region of interest" description="Disordered" evidence="5">
    <location>
        <begin position="33"/>
        <end position="52"/>
    </location>
</feature>
<evidence type="ECO:0000313" key="10">
    <source>
        <dbReference type="Proteomes" id="UP000199111"/>
    </source>
</evidence>
<accession>A0A1I3NDT5</accession>
<dbReference type="Gene3D" id="3.40.190.10">
    <property type="entry name" value="Periplasmic binding protein-like II"/>
    <property type="match status" value="2"/>
</dbReference>
<proteinExistence type="inferred from homology"/>
<evidence type="ECO:0000259" key="7">
    <source>
        <dbReference type="SMART" id="SM00062"/>
    </source>
</evidence>
<dbReference type="RefSeq" id="WP_093887031.1">
    <property type="nucleotide sequence ID" value="NZ_FOQY01000006.1"/>
</dbReference>
<dbReference type="SMART" id="SM00062">
    <property type="entry name" value="PBPb"/>
    <property type="match status" value="1"/>
</dbReference>
<feature type="domain" description="Ionotropic glutamate receptor C-terminal" evidence="8">
    <location>
        <begin position="59"/>
        <end position="281"/>
    </location>
</feature>
<feature type="compositionally biased region" description="Low complexity" evidence="5">
    <location>
        <begin position="40"/>
        <end position="52"/>
    </location>
</feature>
<evidence type="ECO:0000256" key="5">
    <source>
        <dbReference type="SAM" id="MobiDB-lite"/>
    </source>
</evidence>
<protein>
    <submittedName>
        <fullName evidence="9">Polar amino acid transport system substrate-binding protein</fullName>
    </submittedName>
</protein>
<evidence type="ECO:0000256" key="3">
    <source>
        <dbReference type="ARBA" id="ARBA00022729"/>
    </source>
</evidence>
<dbReference type="InterPro" id="IPR001638">
    <property type="entry name" value="Solute-binding_3/MltF_N"/>
</dbReference>
<comment type="subcellular location">
    <subcellularLocation>
        <location evidence="1">Cell envelope</location>
    </subcellularLocation>
</comment>
<dbReference type="GeneID" id="96298138"/>
<evidence type="ECO:0000256" key="1">
    <source>
        <dbReference type="ARBA" id="ARBA00004196"/>
    </source>
</evidence>
<dbReference type="PANTHER" id="PTHR35936:SF17">
    <property type="entry name" value="ARGININE-BINDING EXTRACELLULAR PROTEIN ARTP"/>
    <property type="match status" value="1"/>
</dbReference>
<dbReference type="Proteomes" id="UP000199111">
    <property type="component" value="Unassembled WGS sequence"/>
</dbReference>
<dbReference type="PROSITE" id="PS01039">
    <property type="entry name" value="SBP_BACTERIAL_3"/>
    <property type="match status" value="1"/>
</dbReference>